<evidence type="ECO:0000256" key="1">
    <source>
        <dbReference type="ARBA" id="ARBA00009973"/>
    </source>
</evidence>
<evidence type="ECO:0000313" key="3">
    <source>
        <dbReference type="Proteomes" id="UP001353858"/>
    </source>
</evidence>
<gene>
    <name evidence="2" type="ORF">RN001_008728</name>
</gene>
<evidence type="ECO:0000313" key="2">
    <source>
        <dbReference type="EMBL" id="KAK4880582.1"/>
    </source>
</evidence>
<dbReference type="EMBL" id="JARPUR010000003">
    <property type="protein sequence ID" value="KAK4880582.1"/>
    <property type="molecule type" value="Genomic_DNA"/>
</dbReference>
<dbReference type="PANTHER" id="PTHR28448:SF1">
    <property type="entry name" value="UPF0728 PROTEIN C10ORF53"/>
    <property type="match status" value="1"/>
</dbReference>
<dbReference type="Proteomes" id="UP001353858">
    <property type="component" value="Unassembled WGS sequence"/>
</dbReference>
<dbReference type="InterPro" id="IPR027885">
    <property type="entry name" value="UPF0728"/>
</dbReference>
<comment type="caution">
    <text evidence="2">The sequence shown here is derived from an EMBL/GenBank/DDBJ whole genome shotgun (WGS) entry which is preliminary data.</text>
</comment>
<dbReference type="AlphaFoldDB" id="A0AAN7PZE9"/>
<name>A0AAN7PZE9_9COLE</name>
<comment type="similarity">
    <text evidence="1">Belongs to the UPF0728 family.</text>
</comment>
<organism evidence="2 3">
    <name type="scientific">Aquatica leii</name>
    <dbReference type="NCBI Taxonomy" id="1421715"/>
    <lineage>
        <taxon>Eukaryota</taxon>
        <taxon>Metazoa</taxon>
        <taxon>Ecdysozoa</taxon>
        <taxon>Arthropoda</taxon>
        <taxon>Hexapoda</taxon>
        <taxon>Insecta</taxon>
        <taxon>Pterygota</taxon>
        <taxon>Neoptera</taxon>
        <taxon>Endopterygota</taxon>
        <taxon>Coleoptera</taxon>
        <taxon>Polyphaga</taxon>
        <taxon>Elateriformia</taxon>
        <taxon>Elateroidea</taxon>
        <taxon>Lampyridae</taxon>
        <taxon>Luciolinae</taxon>
        <taxon>Aquatica</taxon>
    </lineage>
</organism>
<dbReference type="Pfam" id="PF15092">
    <property type="entry name" value="UPF0728"/>
    <property type="match status" value="1"/>
</dbReference>
<sequence>MDVRFIKLHYGPYEYNGFIRHRTQRLHGVIHCLTKLGYQIEIVPSLHINRLFIEISGKTIYSCNIQHLSFNMEFDDDVCKNITKAVEEASRRIFHDKNVSFYSPASKGMKAIQAINDATKTADYLDDNVKLWFEIPKPIDPVKEFEEYSFPFLHLN</sequence>
<proteinExistence type="inferred from homology"/>
<protein>
    <submittedName>
        <fullName evidence="2">Uncharacterized protein</fullName>
    </submittedName>
</protein>
<dbReference type="PANTHER" id="PTHR28448">
    <property type="entry name" value="UPF0728 PROTEIN C10ORF53"/>
    <property type="match status" value="1"/>
</dbReference>
<reference evidence="3" key="1">
    <citation type="submission" date="2023-01" db="EMBL/GenBank/DDBJ databases">
        <title>Key to firefly adult light organ development and bioluminescence: homeobox transcription factors regulate luciferase expression and transportation to peroxisome.</title>
        <authorList>
            <person name="Fu X."/>
        </authorList>
    </citation>
    <scope>NUCLEOTIDE SEQUENCE [LARGE SCALE GENOMIC DNA]</scope>
</reference>
<accession>A0AAN7PZE9</accession>
<keyword evidence="3" id="KW-1185">Reference proteome</keyword>